<dbReference type="Pfam" id="PF13561">
    <property type="entry name" value="adh_short_C2"/>
    <property type="match status" value="1"/>
</dbReference>
<dbReference type="GO" id="GO:0048038">
    <property type="term" value="F:quinone binding"/>
    <property type="evidence" value="ECO:0007669"/>
    <property type="project" value="TreeGrafter"/>
</dbReference>
<evidence type="ECO:0000259" key="3">
    <source>
        <dbReference type="SMART" id="SM00822"/>
    </source>
</evidence>
<evidence type="ECO:0000256" key="1">
    <source>
        <dbReference type="ARBA" id="ARBA00006484"/>
    </source>
</evidence>
<dbReference type="GO" id="GO:0016616">
    <property type="term" value="F:oxidoreductase activity, acting on the CH-OH group of donors, NAD or NADP as acceptor"/>
    <property type="evidence" value="ECO:0007669"/>
    <property type="project" value="TreeGrafter"/>
</dbReference>
<dbReference type="CDD" id="cd05233">
    <property type="entry name" value="SDR_c"/>
    <property type="match status" value="1"/>
</dbReference>
<dbReference type="NCBIfam" id="NF005559">
    <property type="entry name" value="PRK07231.1"/>
    <property type="match status" value="1"/>
</dbReference>
<dbReference type="PANTHER" id="PTHR42760">
    <property type="entry name" value="SHORT-CHAIN DEHYDROGENASES/REDUCTASES FAMILY MEMBER"/>
    <property type="match status" value="1"/>
</dbReference>
<keyword evidence="2" id="KW-0560">Oxidoreductase</keyword>
<dbReference type="PRINTS" id="PR00080">
    <property type="entry name" value="SDRFAMILY"/>
</dbReference>
<dbReference type="InterPro" id="IPR036291">
    <property type="entry name" value="NAD(P)-bd_dom_sf"/>
</dbReference>
<dbReference type="SUPFAM" id="SSF51735">
    <property type="entry name" value="NAD(P)-binding Rossmann-fold domains"/>
    <property type="match status" value="1"/>
</dbReference>
<name>A0A2W2BQJ7_9HYPH</name>
<dbReference type="Proteomes" id="UP000248795">
    <property type="component" value="Unassembled WGS sequence"/>
</dbReference>
<dbReference type="PANTHER" id="PTHR42760:SF133">
    <property type="entry name" value="3-OXOACYL-[ACYL-CARRIER-PROTEIN] REDUCTASE"/>
    <property type="match status" value="1"/>
</dbReference>
<evidence type="ECO:0000256" key="2">
    <source>
        <dbReference type="ARBA" id="ARBA00023002"/>
    </source>
</evidence>
<dbReference type="FunFam" id="3.40.50.720:FF:000084">
    <property type="entry name" value="Short-chain dehydrogenase reductase"/>
    <property type="match status" value="1"/>
</dbReference>
<comment type="caution">
    <text evidence="4">The sequence shown here is derived from an EMBL/GenBank/DDBJ whole genome shotgun (WGS) entry which is preliminary data.</text>
</comment>
<dbReference type="InterPro" id="IPR002347">
    <property type="entry name" value="SDR_fam"/>
</dbReference>
<sequence>MRLQGKRVIVTGGSTGIGAAVARRFLAEGARVAVWCRNPSNAKAIAAELPGLAVVAAVDVADPEGVDRAFAQSLDRLGGLDVLICNAGISIRHSFIDIPREEFDRVMRVNVHGVFYVSQLAARHMLAQDAGGAILMTASTSAVTAYRHYADYNASKGALVAMMRTMAIELAPKIRVNAVNPGYTMTPMQEAEYSPEMLAEVNGIIPLQRHARPEELASLYVYLASDEAAYASGAVFTLDGAESIASGAAYL</sequence>
<evidence type="ECO:0000313" key="4">
    <source>
        <dbReference type="EMBL" id="PZF78469.1"/>
    </source>
</evidence>
<evidence type="ECO:0000313" key="5">
    <source>
        <dbReference type="Proteomes" id="UP000248795"/>
    </source>
</evidence>
<dbReference type="EMBL" id="QKVK01000001">
    <property type="protein sequence ID" value="PZF78469.1"/>
    <property type="molecule type" value="Genomic_DNA"/>
</dbReference>
<dbReference type="InterPro" id="IPR057326">
    <property type="entry name" value="KR_dom"/>
</dbReference>
<keyword evidence="5" id="KW-1185">Reference proteome</keyword>
<dbReference type="AlphaFoldDB" id="A0A2W2BQJ7"/>
<dbReference type="PRINTS" id="PR00081">
    <property type="entry name" value="GDHRDH"/>
</dbReference>
<feature type="domain" description="Ketoreductase" evidence="3">
    <location>
        <begin position="6"/>
        <end position="177"/>
    </location>
</feature>
<dbReference type="GO" id="GO:0006633">
    <property type="term" value="P:fatty acid biosynthetic process"/>
    <property type="evidence" value="ECO:0007669"/>
    <property type="project" value="TreeGrafter"/>
</dbReference>
<dbReference type="Gene3D" id="3.40.50.720">
    <property type="entry name" value="NAD(P)-binding Rossmann-like Domain"/>
    <property type="match status" value="1"/>
</dbReference>
<accession>A0A2W2BQJ7</accession>
<organism evidence="4 5">
    <name type="scientific">Aestuariivirga litoralis</name>
    <dbReference type="NCBI Taxonomy" id="2650924"/>
    <lineage>
        <taxon>Bacteria</taxon>
        <taxon>Pseudomonadati</taxon>
        <taxon>Pseudomonadota</taxon>
        <taxon>Alphaproteobacteria</taxon>
        <taxon>Hyphomicrobiales</taxon>
        <taxon>Aestuariivirgaceae</taxon>
        <taxon>Aestuariivirga</taxon>
    </lineage>
</organism>
<reference evidence="5" key="1">
    <citation type="submission" date="2018-06" db="EMBL/GenBank/DDBJ databases">
        <title>Aestuariibacter litoralis strain KCTC 52945T.</title>
        <authorList>
            <person name="Li X."/>
            <person name="Salam N."/>
            <person name="Li J.-L."/>
            <person name="Chen Y.-M."/>
            <person name="Yang Z.-W."/>
            <person name="Zhang L.-Y."/>
            <person name="Han M.-X."/>
            <person name="Xiao M."/>
            <person name="Li W.-J."/>
        </authorList>
    </citation>
    <scope>NUCLEOTIDE SEQUENCE [LARGE SCALE GENOMIC DNA]</scope>
    <source>
        <strain evidence="5">KCTC 52945</strain>
    </source>
</reference>
<dbReference type="RefSeq" id="WP_111195796.1">
    <property type="nucleotide sequence ID" value="NZ_QKVK01000001.1"/>
</dbReference>
<protein>
    <submittedName>
        <fullName evidence="4">Oxidoreductase</fullName>
    </submittedName>
</protein>
<dbReference type="PROSITE" id="PS00061">
    <property type="entry name" value="ADH_SHORT"/>
    <property type="match status" value="1"/>
</dbReference>
<comment type="similarity">
    <text evidence="1">Belongs to the short-chain dehydrogenases/reductases (SDR) family.</text>
</comment>
<dbReference type="InterPro" id="IPR020904">
    <property type="entry name" value="Sc_DH/Rdtase_CS"/>
</dbReference>
<gene>
    <name evidence="4" type="ORF">DK847_01230</name>
</gene>
<dbReference type="SMART" id="SM00822">
    <property type="entry name" value="PKS_KR"/>
    <property type="match status" value="1"/>
</dbReference>
<proteinExistence type="inferred from homology"/>